<keyword evidence="2" id="KW-0812">Transmembrane</keyword>
<sequence length="62" mass="6858">MEFVRRTAHPFGTFDLAAIGATLTLVMLVLGVRRILRKPARTDPTAAIADEMNHRSAPDDPR</sequence>
<dbReference type="STRING" id="411684.HPDFL43_02969"/>
<dbReference type="HOGENOM" id="CLU_2898077_0_0_5"/>
<gene>
    <name evidence="3" type="ORF">HPDFL43_02969</name>
</gene>
<evidence type="ECO:0000313" key="3">
    <source>
        <dbReference type="EMBL" id="EDQ32037.1"/>
    </source>
</evidence>
<keyword evidence="2" id="KW-0472">Membrane</keyword>
<keyword evidence="2" id="KW-1133">Transmembrane helix</keyword>
<feature type="transmembrane region" description="Helical" evidence="2">
    <location>
        <begin position="12"/>
        <end position="32"/>
    </location>
</feature>
<comment type="caution">
    <text evidence="3">The sequence shown here is derived from an EMBL/GenBank/DDBJ whole genome shotgun (WGS) entry which is preliminary data.</text>
</comment>
<feature type="compositionally biased region" description="Basic and acidic residues" evidence="1">
    <location>
        <begin position="51"/>
        <end position="62"/>
    </location>
</feature>
<name>A9DDA6_HOEPD</name>
<dbReference type="EMBL" id="ABIA03000002">
    <property type="protein sequence ID" value="EDQ32037.1"/>
    <property type="molecule type" value="Genomic_DNA"/>
</dbReference>
<keyword evidence="4" id="KW-1185">Reference proteome</keyword>
<reference evidence="3 4" key="1">
    <citation type="submission" date="2007-10" db="EMBL/GenBank/DDBJ databases">
        <authorList>
            <person name="Wagner-Dobler I."/>
            <person name="Ferriera S."/>
            <person name="Johnson J."/>
            <person name="Kravitz S."/>
            <person name="Beeson K."/>
            <person name="Sutton G."/>
            <person name="Rogers Y.-H."/>
            <person name="Friedman R."/>
            <person name="Frazier M."/>
            <person name="Venter J.C."/>
        </authorList>
    </citation>
    <scope>NUCLEOTIDE SEQUENCE [LARGE SCALE GENOMIC DNA]</scope>
    <source>
        <strain evidence="3 4">DFL-43</strain>
    </source>
</reference>
<evidence type="ECO:0000256" key="2">
    <source>
        <dbReference type="SAM" id="Phobius"/>
    </source>
</evidence>
<proteinExistence type="predicted"/>
<organism evidence="3 4">
    <name type="scientific">Hoeflea phototrophica (strain DSM 17068 / NCIMB 14078 / DFL-43)</name>
    <dbReference type="NCBI Taxonomy" id="411684"/>
    <lineage>
        <taxon>Bacteria</taxon>
        <taxon>Pseudomonadati</taxon>
        <taxon>Pseudomonadota</taxon>
        <taxon>Alphaproteobacteria</taxon>
        <taxon>Hyphomicrobiales</taxon>
        <taxon>Rhizobiaceae</taxon>
        <taxon>Hoeflea</taxon>
    </lineage>
</organism>
<evidence type="ECO:0000313" key="4">
    <source>
        <dbReference type="Proteomes" id="UP000004291"/>
    </source>
</evidence>
<dbReference type="AlphaFoldDB" id="A9DDA6"/>
<dbReference type="Proteomes" id="UP000004291">
    <property type="component" value="Chromosome"/>
</dbReference>
<feature type="region of interest" description="Disordered" evidence="1">
    <location>
        <begin position="43"/>
        <end position="62"/>
    </location>
</feature>
<dbReference type="RefSeq" id="WP_007196385.1">
    <property type="nucleotide sequence ID" value="NZ_CM002917.1"/>
</dbReference>
<protein>
    <submittedName>
        <fullName evidence="3">Uncharacterized protein</fullName>
    </submittedName>
</protein>
<reference evidence="3 4" key="2">
    <citation type="submission" date="2012-06" db="EMBL/GenBank/DDBJ databases">
        <authorList>
            <person name="Fiebig A."/>
        </authorList>
    </citation>
    <scope>NUCLEOTIDE SEQUENCE [LARGE SCALE GENOMIC DNA]</scope>
    <source>
        <strain evidence="3 4">DFL-43</strain>
    </source>
</reference>
<evidence type="ECO:0000256" key="1">
    <source>
        <dbReference type="SAM" id="MobiDB-lite"/>
    </source>
</evidence>
<accession>A9DDA6</accession>